<keyword evidence="2" id="KW-0812">Transmembrane</keyword>
<proteinExistence type="predicted"/>
<protein>
    <submittedName>
        <fullName evidence="3">Uncharacterized protein At2g10870</fullName>
    </submittedName>
</protein>
<sequence length="83" mass="9032">MEFDGGVLALPAVFVAESFVGVEALVSQRLRKRKGKRVRLEEEEDDEPELGVDANNEEDCGVYGDEDCDAVEDIVGGGENDDN</sequence>
<reference evidence="3" key="2">
    <citation type="submission" date="2000-03" db="EMBL/GenBank/DDBJ databases">
        <authorList>
            <person name="Lin X."/>
            <person name="Kaul S."/>
            <person name="Shea T.P."/>
            <person name="Fujii C.Y."/>
            <person name="Shen M."/>
            <person name="VanAken S.E."/>
            <person name="Barnstead M.E."/>
            <person name="Mason T.M."/>
            <person name="Bowman C.L."/>
            <person name="Ronning C.M."/>
            <person name="Benito M.-I."/>
            <person name="Carrera A.J."/>
            <person name="Creasy T.H."/>
            <person name="Buell C.R."/>
            <person name="Town C.D."/>
            <person name="Nierman W.C."/>
            <person name="Fraser C.M."/>
            <person name="Venter J.C."/>
        </authorList>
    </citation>
    <scope>NUCLEOTIDE SEQUENCE</scope>
</reference>
<feature type="compositionally biased region" description="Acidic residues" evidence="1">
    <location>
        <begin position="41"/>
        <end position="59"/>
    </location>
</feature>
<feature type="transmembrane region" description="Helical" evidence="2">
    <location>
        <begin position="6"/>
        <end position="26"/>
    </location>
</feature>
<evidence type="ECO:0000256" key="1">
    <source>
        <dbReference type="SAM" id="MobiDB-lite"/>
    </source>
</evidence>
<evidence type="ECO:0000313" key="3">
    <source>
        <dbReference type="EMBL" id="AAD28649.1"/>
    </source>
</evidence>
<keyword evidence="2" id="KW-1133">Transmembrane helix</keyword>
<dbReference type="EMBL" id="AC007261">
    <property type="protein sequence ID" value="AAD28649.1"/>
    <property type="molecule type" value="Genomic_DNA"/>
</dbReference>
<keyword evidence="2" id="KW-0472">Membrane</keyword>
<feature type="region of interest" description="Disordered" evidence="1">
    <location>
        <begin position="40"/>
        <end position="59"/>
    </location>
</feature>
<organism evidence="3">
    <name type="scientific">Arabidopsis thaliana</name>
    <name type="common">Mouse-ear cress</name>
    <dbReference type="NCBI Taxonomy" id="3702"/>
    <lineage>
        <taxon>Eukaryota</taxon>
        <taxon>Viridiplantae</taxon>
        <taxon>Streptophyta</taxon>
        <taxon>Embryophyta</taxon>
        <taxon>Tracheophyta</taxon>
        <taxon>Spermatophyta</taxon>
        <taxon>Magnoliopsida</taxon>
        <taxon>eudicotyledons</taxon>
        <taxon>Gunneridae</taxon>
        <taxon>Pentapetalae</taxon>
        <taxon>rosids</taxon>
        <taxon>malvids</taxon>
        <taxon>Brassicales</taxon>
        <taxon>Brassicaceae</taxon>
        <taxon>Camelineae</taxon>
        <taxon>Arabidopsis</taxon>
    </lineage>
</organism>
<reference evidence="3" key="3">
    <citation type="submission" date="2002-02" db="EMBL/GenBank/DDBJ databases">
        <authorList>
            <person name="Town C.D."/>
            <person name="Kaul S."/>
        </authorList>
    </citation>
    <scope>NUCLEOTIDE SEQUENCE</scope>
</reference>
<dbReference type="PIR" id="B84494">
    <property type="entry name" value="B84494"/>
</dbReference>
<evidence type="ECO:0000256" key="2">
    <source>
        <dbReference type="SAM" id="Phobius"/>
    </source>
</evidence>
<name>Q9SHW8_ARATH</name>
<reference key="1">
    <citation type="journal article" date="1999" name="Nature">
        <title>Sequence and analysis of chromosome 2 of the plant Arabidopsis thaliana.</title>
        <authorList>
            <person name="Lin X."/>
            <person name="Kaul S."/>
            <person name="Rounsley S."/>
            <person name="Shea T.P."/>
            <person name="Benito M.I."/>
            <person name="Town C.D."/>
            <person name="Fujii C.Y."/>
            <person name="Mason T."/>
            <person name="Bowman C.L."/>
            <person name="Barnstead M."/>
            <person name="Feldblyum T.V."/>
            <person name="Buell C.R."/>
            <person name="Ketchum K.A."/>
            <person name="Lee J."/>
            <person name="Ronning C.M."/>
            <person name="Koo H.L."/>
            <person name="Moffat K.S."/>
            <person name="Cronin L.A."/>
            <person name="Shen M."/>
            <person name="Pai G."/>
            <person name="Van Aken S."/>
            <person name="Umayam L."/>
            <person name="Tallon L.J."/>
            <person name="Gill J.E."/>
            <person name="Adams M.D."/>
            <person name="Carrera A.J."/>
            <person name="Creasy T.H."/>
            <person name="Goodman H.M."/>
            <person name="Somerville C.R."/>
            <person name="Copenhaver G.P."/>
            <person name="Preuss D."/>
            <person name="Nierman W.C."/>
            <person name="White O."/>
            <person name="Eisen J.A."/>
            <person name="Salzberg S.L."/>
            <person name="Fraser C.M."/>
            <person name="Venter J.C."/>
        </authorList>
    </citation>
    <scope>NUCLEOTIDE SEQUENCE [LARGE SCALE GENOMIC DNA]</scope>
    <source>
        <strain>cv. Columbia</strain>
    </source>
</reference>
<accession>Q9SHW8</accession>
<dbReference type="AlphaFoldDB" id="Q9SHW8"/>